<keyword evidence="2 3" id="KW-0040">ANK repeat</keyword>
<dbReference type="EMBL" id="ML179368">
    <property type="protein sequence ID" value="THU89418.1"/>
    <property type="molecule type" value="Genomic_DNA"/>
</dbReference>
<dbReference type="InterPro" id="IPR002110">
    <property type="entry name" value="Ankyrin_rpt"/>
</dbReference>
<dbReference type="Gene3D" id="1.25.40.20">
    <property type="entry name" value="Ankyrin repeat-containing domain"/>
    <property type="match status" value="1"/>
</dbReference>
<dbReference type="AlphaFoldDB" id="A0A4S8LL70"/>
<dbReference type="InterPro" id="IPR036770">
    <property type="entry name" value="Ankyrin_rpt-contain_sf"/>
</dbReference>
<dbReference type="SUPFAM" id="SSF48403">
    <property type="entry name" value="Ankyrin repeat"/>
    <property type="match status" value="1"/>
</dbReference>
<dbReference type="OrthoDB" id="194358at2759"/>
<evidence type="ECO:0000256" key="1">
    <source>
        <dbReference type="ARBA" id="ARBA00022737"/>
    </source>
</evidence>
<dbReference type="SMART" id="SM00248">
    <property type="entry name" value="ANK"/>
    <property type="match status" value="2"/>
</dbReference>
<proteinExistence type="predicted"/>
<evidence type="ECO:0000313" key="5">
    <source>
        <dbReference type="Proteomes" id="UP000297245"/>
    </source>
</evidence>
<protein>
    <submittedName>
        <fullName evidence="4">Ankyrin</fullName>
    </submittedName>
</protein>
<sequence length="108" mass="11681">MEMAPDWAQLPIPVDASLRHTDIHMAFAASQLLLDEDADANAQGGKYENALQAASYNGHKNVVQLLLDAGADVNAQDGEYGTALQAAIYKGYEDIVQLLLDTGARYRC</sequence>
<feature type="repeat" description="ANK" evidence="3">
    <location>
        <begin position="46"/>
        <end position="78"/>
    </location>
</feature>
<accession>A0A4S8LL70</accession>
<name>A0A4S8LL70_DENBC</name>
<feature type="repeat" description="ANK" evidence="3">
    <location>
        <begin position="79"/>
        <end position="108"/>
    </location>
</feature>
<dbReference type="Proteomes" id="UP000297245">
    <property type="component" value="Unassembled WGS sequence"/>
</dbReference>
<gene>
    <name evidence="4" type="ORF">K435DRAFT_865315</name>
</gene>
<dbReference type="PROSITE" id="PS50297">
    <property type="entry name" value="ANK_REP_REGION"/>
    <property type="match status" value="2"/>
</dbReference>
<keyword evidence="5" id="KW-1185">Reference proteome</keyword>
<reference evidence="4 5" key="1">
    <citation type="journal article" date="2019" name="Nat. Ecol. Evol.">
        <title>Megaphylogeny resolves global patterns of mushroom evolution.</title>
        <authorList>
            <person name="Varga T."/>
            <person name="Krizsan K."/>
            <person name="Foldi C."/>
            <person name="Dima B."/>
            <person name="Sanchez-Garcia M."/>
            <person name="Sanchez-Ramirez S."/>
            <person name="Szollosi G.J."/>
            <person name="Szarkandi J.G."/>
            <person name="Papp V."/>
            <person name="Albert L."/>
            <person name="Andreopoulos W."/>
            <person name="Angelini C."/>
            <person name="Antonin V."/>
            <person name="Barry K.W."/>
            <person name="Bougher N.L."/>
            <person name="Buchanan P."/>
            <person name="Buyck B."/>
            <person name="Bense V."/>
            <person name="Catcheside P."/>
            <person name="Chovatia M."/>
            <person name="Cooper J."/>
            <person name="Damon W."/>
            <person name="Desjardin D."/>
            <person name="Finy P."/>
            <person name="Geml J."/>
            <person name="Haridas S."/>
            <person name="Hughes K."/>
            <person name="Justo A."/>
            <person name="Karasinski D."/>
            <person name="Kautmanova I."/>
            <person name="Kiss B."/>
            <person name="Kocsube S."/>
            <person name="Kotiranta H."/>
            <person name="LaButti K.M."/>
            <person name="Lechner B.E."/>
            <person name="Liimatainen K."/>
            <person name="Lipzen A."/>
            <person name="Lukacs Z."/>
            <person name="Mihaltcheva S."/>
            <person name="Morgado L.N."/>
            <person name="Niskanen T."/>
            <person name="Noordeloos M.E."/>
            <person name="Ohm R.A."/>
            <person name="Ortiz-Santana B."/>
            <person name="Ovrebo C."/>
            <person name="Racz N."/>
            <person name="Riley R."/>
            <person name="Savchenko A."/>
            <person name="Shiryaev A."/>
            <person name="Soop K."/>
            <person name="Spirin V."/>
            <person name="Szebenyi C."/>
            <person name="Tomsovsky M."/>
            <person name="Tulloss R.E."/>
            <person name="Uehling J."/>
            <person name="Grigoriev I.V."/>
            <person name="Vagvolgyi C."/>
            <person name="Papp T."/>
            <person name="Martin F.M."/>
            <person name="Miettinen O."/>
            <person name="Hibbett D.S."/>
            <person name="Nagy L.G."/>
        </authorList>
    </citation>
    <scope>NUCLEOTIDE SEQUENCE [LARGE SCALE GENOMIC DNA]</scope>
    <source>
        <strain evidence="4 5">CBS 962.96</strain>
    </source>
</reference>
<evidence type="ECO:0000256" key="3">
    <source>
        <dbReference type="PROSITE-ProRule" id="PRU00023"/>
    </source>
</evidence>
<evidence type="ECO:0000313" key="4">
    <source>
        <dbReference type="EMBL" id="THU89418.1"/>
    </source>
</evidence>
<keyword evidence="1" id="KW-0677">Repeat</keyword>
<dbReference type="Pfam" id="PF12796">
    <property type="entry name" value="Ank_2"/>
    <property type="match status" value="1"/>
</dbReference>
<dbReference type="PROSITE" id="PS50088">
    <property type="entry name" value="ANK_REPEAT"/>
    <property type="match status" value="2"/>
</dbReference>
<organism evidence="4 5">
    <name type="scientific">Dendrothele bispora (strain CBS 962.96)</name>
    <dbReference type="NCBI Taxonomy" id="1314807"/>
    <lineage>
        <taxon>Eukaryota</taxon>
        <taxon>Fungi</taxon>
        <taxon>Dikarya</taxon>
        <taxon>Basidiomycota</taxon>
        <taxon>Agaricomycotina</taxon>
        <taxon>Agaricomycetes</taxon>
        <taxon>Agaricomycetidae</taxon>
        <taxon>Agaricales</taxon>
        <taxon>Agaricales incertae sedis</taxon>
        <taxon>Dendrothele</taxon>
    </lineage>
</organism>
<evidence type="ECO:0000256" key="2">
    <source>
        <dbReference type="ARBA" id="ARBA00023043"/>
    </source>
</evidence>
<dbReference type="PANTHER" id="PTHR24171">
    <property type="entry name" value="ANKYRIN REPEAT DOMAIN-CONTAINING PROTEIN 39-RELATED"/>
    <property type="match status" value="1"/>
</dbReference>